<evidence type="ECO:0000313" key="3">
    <source>
        <dbReference type="EMBL" id="ROT65406.1"/>
    </source>
</evidence>
<evidence type="ECO:0000256" key="2">
    <source>
        <dbReference type="SAM" id="Phobius"/>
    </source>
</evidence>
<feature type="compositionally biased region" description="Pro residues" evidence="1">
    <location>
        <begin position="33"/>
        <end position="47"/>
    </location>
</feature>
<dbReference type="AlphaFoldDB" id="A0A423SMG3"/>
<reference evidence="3 4" key="1">
    <citation type="submission" date="2018-04" db="EMBL/GenBank/DDBJ databases">
        <authorList>
            <person name="Zhang X."/>
            <person name="Yuan J."/>
            <person name="Li F."/>
            <person name="Xiang J."/>
        </authorList>
    </citation>
    <scope>NUCLEOTIDE SEQUENCE [LARGE SCALE GENOMIC DNA]</scope>
    <source>
        <tissue evidence="3">Muscle</tissue>
    </source>
</reference>
<feature type="region of interest" description="Disordered" evidence="1">
    <location>
        <begin position="1"/>
        <end position="58"/>
    </location>
</feature>
<reference evidence="3 4" key="2">
    <citation type="submission" date="2019-01" db="EMBL/GenBank/DDBJ databases">
        <title>The decoding of complex shrimp genome reveals the adaptation for benthos swimmer, frequently molting mechanism and breeding impact on genome.</title>
        <authorList>
            <person name="Sun Y."/>
            <person name="Gao Y."/>
            <person name="Yu Y."/>
        </authorList>
    </citation>
    <scope>NUCLEOTIDE SEQUENCE [LARGE SCALE GENOMIC DNA]</scope>
    <source>
        <tissue evidence="3">Muscle</tissue>
    </source>
</reference>
<keyword evidence="2" id="KW-0472">Membrane</keyword>
<gene>
    <name evidence="3" type="ORF">C7M84_016639</name>
</gene>
<protein>
    <submittedName>
        <fullName evidence="3">Uncharacterized protein</fullName>
    </submittedName>
</protein>
<comment type="caution">
    <text evidence="3">The sequence shown here is derived from an EMBL/GenBank/DDBJ whole genome shotgun (WGS) entry which is preliminary data.</text>
</comment>
<feature type="transmembrane region" description="Helical" evidence="2">
    <location>
        <begin position="66"/>
        <end position="90"/>
    </location>
</feature>
<dbReference type="Proteomes" id="UP000283509">
    <property type="component" value="Unassembled WGS sequence"/>
</dbReference>
<evidence type="ECO:0000256" key="1">
    <source>
        <dbReference type="SAM" id="MobiDB-lite"/>
    </source>
</evidence>
<feature type="region of interest" description="Disordered" evidence="1">
    <location>
        <begin position="156"/>
        <end position="254"/>
    </location>
</feature>
<evidence type="ECO:0000313" key="4">
    <source>
        <dbReference type="Proteomes" id="UP000283509"/>
    </source>
</evidence>
<dbReference type="EMBL" id="QCYY01003089">
    <property type="protein sequence ID" value="ROT65406.1"/>
    <property type="molecule type" value="Genomic_DNA"/>
</dbReference>
<keyword evidence="2" id="KW-0812">Transmembrane</keyword>
<proteinExistence type="predicted"/>
<sequence length="316" mass="32908">MDGDAEWVGVDFEFGRPGNAGPTTTSRPRPRPRPSVPRLPPVGPATEPPHDANDVAPATPTGGFNAAALAGAVGGVLGVVLLLLVVYMFVLRRKLSKAKVARGDSEYRLRVEDVAHLTHLDETSNTYVNTTDLQKLVSSADNDAFRGDVDVVTLRPPMPLPHPKPDILQGVLPPRTGALSPEPVPAAPAGSPPTNTKDRSAVQKPTPPVAPKPQKAASSDAPTPTKTPPPKPALPKAAKPGVLSKGRGLPPLKMALLHSDSRSSIDSCATPDTSVLELTPDADEGRSTASISAKIAFLEGKMKSPATAPRGMPAKT</sequence>
<dbReference type="OrthoDB" id="6382981at2759"/>
<name>A0A423SMG3_PENVA</name>
<keyword evidence="2" id="KW-1133">Transmembrane helix</keyword>
<keyword evidence="4" id="KW-1185">Reference proteome</keyword>
<organism evidence="3 4">
    <name type="scientific">Penaeus vannamei</name>
    <name type="common">Whiteleg shrimp</name>
    <name type="synonym">Litopenaeus vannamei</name>
    <dbReference type="NCBI Taxonomy" id="6689"/>
    <lineage>
        <taxon>Eukaryota</taxon>
        <taxon>Metazoa</taxon>
        <taxon>Ecdysozoa</taxon>
        <taxon>Arthropoda</taxon>
        <taxon>Crustacea</taxon>
        <taxon>Multicrustacea</taxon>
        <taxon>Malacostraca</taxon>
        <taxon>Eumalacostraca</taxon>
        <taxon>Eucarida</taxon>
        <taxon>Decapoda</taxon>
        <taxon>Dendrobranchiata</taxon>
        <taxon>Penaeoidea</taxon>
        <taxon>Penaeidae</taxon>
        <taxon>Penaeus</taxon>
    </lineage>
</organism>
<accession>A0A423SMG3</accession>